<sequence>MTEIIYKELSYKIVGAIYETYNNLGYGHRERTYQRALSEEFKNRNIAFKKELYFPVKYKEKIVSKYFFDFLVEDKIIIELKVSNDLYQNDISQILAYLKTKNYHLGILAVFTKDGVKIKRIAN</sequence>
<organism evidence="1 2">
    <name type="scientific">Berkelbacteria bacterium GW2011_GWB1_38_5</name>
    <dbReference type="NCBI Taxonomy" id="1618336"/>
    <lineage>
        <taxon>Bacteria</taxon>
        <taxon>Candidatus Berkelbacteria</taxon>
    </lineage>
</organism>
<dbReference type="NCBIfam" id="TIGR04256">
    <property type="entry name" value="GxxExxY"/>
    <property type="match status" value="1"/>
</dbReference>
<evidence type="ECO:0008006" key="3">
    <source>
        <dbReference type="Google" id="ProtNLM"/>
    </source>
</evidence>
<evidence type="ECO:0000313" key="1">
    <source>
        <dbReference type="EMBL" id="KKQ73570.1"/>
    </source>
</evidence>
<dbReference type="STRING" id="1618336.US94_C0033G0013"/>
<dbReference type="InterPro" id="IPR026350">
    <property type="entry name" value="GxxExxY"/>
</dbReference>
<protein>
    <recommendedName>
        <fullName evidence="3">GxxExxY protein</fullName>
    </recommendedName>
</protein>
<dbReference type="AlphaFoldDB" id="A0A0G0KDH5"/>
<reference evidence="1 2" key="1">
    <citation type="journal article" date="2015" name="Nature">
        <title>rRNA introns, odd ribosomes, and small enigmatic genomes across a large radiation of phyla.</title>
        <authorList>
            <person name="Brown C.T."/>
            <person name="Hug L.A."/>
            <person name="Thomas B.C."/>
            <person name="Sharon I."/>
            <person name="Castelle C.J."/>
            <person name="Singh A."/>
            <person name="Wilkins M.J."/>
            <person name="Williams K.H."/>
            <person name="Banfield J.F."/>
        </authorList>
    </citation>
    <scope>NUCLEOTIDE SEQUENCE [LARGE SCALE GENOMIC DNA]</scope>
</reference>
<accession>A0A0G0KDH5</accession>
<gene>
    <name evidence="1" type="ORF">US94_C0033G0013</name>
</gene>
<dbReference type="Pfam" id="PF13366">
    <property type="entry name" value="PDDEXK_3"/>
    <property type="match status" value="1"/>
</dbReference>
<name>A0A0G0KDH5_9BACT</name>
<dbReference type="EMBL" id="LBUX01000033">
    <property type="protein sequence ID" value="KKQ73570.1"/>
    <property type="molecule type" value="Genomic_DNA"/>
</dbReference>
<evidence type="ECO:0000313" key="2">
    <source>
        <dbReference type="Proteomes" id="UP000034498"/>
    </source>
</evidence>
<proteinExistence type="predicted"/>
<dbReference type="Proteomes" id="UP000034498">
    <property type="component" value="Unassembled WGS sequence"/>
</dbReference>
<comment type="caution">
    <text evidence="1">The sequence shown here is derived from an EMBL/GenBank/DDBJ whole genome shotgun (WGS) entry which is preliminary data.</text>
</comment>